<dbReference type="EMBL" id="LECT01000017">
    <property type="protein sequence ID" value="KLU05801.1"/>
    <property type="molecule type" value="Genomic_DNA"/>
</dbReference>
<name>A0A0J1BH03_RHOIS</name>
<dbReference type="Proteomes" id="UP000036367">
    <property type="component" value="Unassembled WGS sequence"/>
</dbReference>
<sequence length="60" mass="6138">MVPSRGAATGGFAPVAYFTLRDARHTLATAAEGTGLEGSIYAGLESLTENILGRGSKRVA</sequence>
<proteinExistence type="predicted"/>
<keyword evidence="2" id="KW-1185">Reference proteome</keyword>
<reference evidence="1" key="1">
    <citation type="submission" date="2015-05" db="EMBL/GenBank/DDBJ databases">
        <title>Permanent draft genome of Rhodopirellula islandicus K833.</title>
        <authorList>
            <person name="Kizina J."/>
            <person name="Richter M."/>
            <person name="Glockner F.O."/>
            <person name="Harder J."/>
        </authorList>
    </citation>
    <scope>NUCLEOTIDE SEQUENCE [LARGE SCALE GENOMIC DNA]</scope>
    <source>
        <strain evidence="1">K833</strain>
    </source>
</reference>
<protein>
    <submittedName>
        <fullName evidence="1">Uncharacterized protein</fullName>
    </submittedName>
</protein>
<evidence type="ECO:0000313" key="2">
    <source>
        <dbReference type="Proteomes" id="UP000036367"/>
    </source>
</evidence>
<comment type="caution">
    <text evidence="1">The sequence shown here is derived from an EMBL/GenBank/DDBJ whole genome shotgun (WGS) entry which is preliminary data.</text>
</comment>
<dbReference type="RefSeq" id="WP_047814072.1">
    <property type="nucleotide sequence ID" value="NZ_LECT01000017.1"/>
</dbReference>
<accession>A0A0J1BH03</accession>
<dbReference type="AlphaFoldDB" id="A0A0J1BH03"/>
<dbReference type="OrthoDB" id="234808at2"/>
<organism evidence="1 2">
    <name type="scientific">Rhodopirellula islandica</name>
    <dbReference type="NCBI Taxonomy" id="595434"/>
    <lineage>
        <taxon>Bacteria</taxon>
        <taxon>Pseudomonadati</taxon>
        <taxon>Planctomycetota</taxon>
        <taxon>Planctomycetia</taxon>
        <taxon>Pirellulales</taxon>
        <taxon>Pirellulaceae</taxon>
        <taxon>Rhodopirellula</taxon>
    </lineage>
</organism>
<gene>
    <name evidence="1" type="ORF">RISK_002433</name>
</gene>
<evidence type="ECO:0000313" key="1">
    <source>
        <dbReference type="EMBL" id="KLU05801.1"/>
    </source>
</evidence>